<dbReference type="OrthoDB" id="9805754at2"/>
<keyword evidence="14" id="KW-1185">Reference proteome</keyword>
<evidence type="ECO:0000256" key="8">
    <source>
        <dbReference type="HAMAP-Rule" id="MF_01925"/>
    </source>
</evidence>
<comment type="function">
    <text evidence="8">Catalyzes the reduction of 1-pyrroline-5-carboxylate (PCA) to L-proline.</text>
</comment>
<dbReference type="InterPro" id="IPR000304">
    <property type="entry name" value="Pyrroline-COOH_reductase"/>
</dbReference>
<name>S0FY00_9BACT</name>
<evidence type="ECO:0000256" key="10">
    <source>
        <dbReference type="PIRSR" id="PIRSR000193-1"/>
    </source>
</evidence>
<dbReference type="Gene3D" id="3.40.50.720">
    <property type="entry name" value="NAD(P)-binding Rossmann-like Domain"/>
    <property type="match status" value="1"/>
</dbReference>
<comment type="caution">
    <text evidence="13">The sequence shown here is derived from an EMBL/GenBank/DDBJ whole genome shotgun (WGS) entry which is preliminary data.</text>
</comment>
<dbReference type="FunFam" id="1.10.3730.10:FF:000001">
    <property type="entry name" value="Pyrroline-5-carboxylate reductase"/>
    <property type="match status" value="1"/>
</dbReference>
<dbReference type="Pfam" id="PF03807">
    <property type="entry name" value="F420_oxidored"/>
    <property type="match status" value="1"/>
</dbReference>
<dbReference type="EMBL" id="APJX01000010">
    <property type="protein sequence ID" value="EMS78044.1"/>
    <property type="molecule type" value="Genomic_DNA"/>
</dbReference>
<comment type="similarity">
    <text evidence="2 8">Belongs to the pyrroline-5-carboxylate reductase family.</text>
</comment>
<dbReference type="InterPro" id="IPR036291">
    <property type="entry name" value="NAD(P)-bd_dom_sf"/>
</dbReference>
<evidence type="ECO:0000256" key="5">
    <source>
        <dbReference type="ARBA" id="ARBA00022650"/>
    </source>
</evidence>
<sequence length="288" mass="30682">MLQKKRIGFIGSGNMGEALVSGLVLSKATQPENIFCADIDPELLAAIKDKYHVNVTQSNLEVIQQSDIVVYATKPQILGMVLKETAPALDESKLIISIAAGVPLAAIAIGLQKKLRMIRAMPNICAFVKESATAIAAGEYVLENDVAEARAIFNSVGKTVFIHENVLMDAFTGLSGSGPAYIFTIVDAMADAGVKMGLSRKDALFLSSQTVLGSARMLLESKEHPGQLKDRVASPGGTAIAGIHTLEQGGLRTTLINAVESATKRSRELGELMVKDFIKINENESNGK</sequence>
<dbReference type="InterPro" id="IPR028939">
    <property type="entry name" value="P5C_Rdtase_cat_N"/>
</dbReference>
<dbReference type="Proteomes" id="UP000014216">
    <property type="component" value="Unassembled WGS sequence"/>
</dbReference>
<accession>S0FY00</accession>
<dbReference type="Pfam" id="PF14748">
    <property type="entry name" value="P5CR_dimer"/>
    <property type="match status" value="1"/>
</dbReference>
<dbReference type="Gene3D" id="1.10.3730.10">
    <property type="entry name" value="ProC C-terminal domain-like"/>
    <property type="match status" value="1"/>
</dbReference>
<comment type="catalytic activity">
    <reaction evidence="8">
        <text>L-proline + NADP(+) = (S)-1-pyrroline-5-carboxylate + NADPH + 2 H(+)</text>
        <dbReference type="Rhea" id="RHEA:14109"/>
        <dbReference type="ChEBI" id="CHEBI:15378"/>
        <dbReference type="ChEBI" id="CHEBI:17388"/>
        <dbReference type="ChEBI" id="CHEBI:57783"/>
        <dbReference type="ChEBI" id="CHEBI:58349"/>
        <dbReference type="ChEBI" id="CHEBI:60039"/>
        <dbReference type="EC" id="1.5.1.2"/>
    </reaction>
</comment>
<keyword evidence="6 8" id="KW-0521">NADP</keyword>
<dbReference type="SUPFAM" id="SSF48179">
    <property type="entry name" value="6-phosphogluconate dehydrogenase C-terminal domain-like"/>
    <property type="match status" value="1"/>
</dbReference>
<evidence type="ECO:0000256" key="7">
    <source>
        <dbReference type="ARBA" id="ARBA00023002"/>
    </source>
</evidence>
<feature type="binding site" evidence="10">
    <location>
        <begin position="10"/>
        <end position="15"/>
    </location>
    <ligand>
        <name>NADP(+)</name>
        <dbReference type="ChEBI" id="CHEBI:58349"/>
    </ligand>
</feature>
<comment type="subcellular location">
    <subcellularLocation>
        <location evidence="1 8">Cytoplasm</location>
    </subcellularLocation>
</comment>
<feature type="domain" description="Pyrroline-5-carboxylate reductase catalytic N-terminal" evidence="11">
    <location>
        <begin position="6"/>
        <end position="101"/>
    </location>
</feature>
<dbReference type="NCBIfam" id="TIGR00112">
    <property type="entry name" value="proC"/>
    <property type="match status" value="1"/>
</dbReference>
<dbReference type="AlphaFoldDB" id="S0FY00"/>
<comment type="pathway">
    <text evidence="8">Amino-acid biosynthesis; L-proline biosynthesis; L-proline from L-glutamate 5-semialdehyde: step 1/1.</text>
</comment>
<dbReference type="RefSeq" id="WP_006967831.1">
    <property type="nucleotide sequence ID" value="NZ_APJX01000010.1"/>
</dbReference>
<dbReference type="GO" id="GO:0005737">
    <property type="term" value="C:cytoplasm"/>
    <property type="evidence" value="ECO:0007669"/>
    <property type="project" value="UniProtKB-SubCell"/>
</dbReference>
<dbReference type="PANTHER" id="PTHR11645:SF0">
    <property type="entry name" value="PYRROLINE-5-CARBOXYLATE REDUCTASE 3"/>
    <property type="match status" value="1"/>
</dbReference>
<feature type="binding site" evidence="10">
    <location>
        <position position="59"/>
    </location>
    <ligand>
        <name>NADPH</name>
        <dbReference type="ChEBI" id="CHEBI:57783"/>
    </ligand>
</feature>
<evidence type="ECO:0000259" key="12">
    <source>
        <dbReference type="Pfam" id="PF14748"/>
    </source>
</evidence>
<evidence type="ECO:0000256" key="2">
    <source>
        <dbReference type="ARBA" id="ARBA00005525"/>
    </source>
</evidence>
<dbReference type="EC" id="1.5.1.2" evidence="8 9"/>
<dbReference type="PATRIC" id="fig|1286635.3.peg.3875"/>
<protein>
    <recommendedName>
        <fullName evidence="8 9">Pyrroline-5-carboxylate reductase</fullName>
        <shortName evidence="8">P5C reductase</shortName>
        <shortName evidence="8">P5CR</shortName>
        <ecNumber evidence="8 9">1.5.1.2</ecNumber>
    </recommendedName>
    <alternativeName>
        <fullName evidence="8">PCA reductase</fullName>
    </alternativeName>
</protein>
<gene>
    <name evidence="8 13" type="primary">proC</name>
    <name evidence="13" type="ORF">Dpo_10c00370</name>
</gene>
<dbReference type="FunFam" id="3.40.50.720:FF:000190">
    <property type="entry name" value="Pyrroline-5-carboxylate reductase"/>
    <property type="match status" value="1"/>
</dbReference>
<dbReference type="UniPathway" id="UPA00098">
    <property type="reaction ID" value="UER00361"/>
</dbReference>
<dbReference type="HAMAP" id="MF_01925">
    <property type="entry name" value="P5C_reductase"/>
    <property type="match status" value="1"/>
</dbReference>
<dbReference type="InterPro" id="IPR008927">
    <property type="entry name" value="6-PGluconate_DH-like_C_sf"/>
</dbReference>
<comment type="catalytic activity">
    <reaction evidence="8">
        <text>L-proline + NAD(+) = (S)-1-pyrroline-5-carboxylate + NADH + 2 H(+)</text>
        <dbReference type="Rhea" id="RHEA:14105"/>
        <dbReference type="ChEBI" id="CHEBI:15378"/>
        <dbReference type="ChEBI" id="CHEBI:17388"/>
        <dbReference type="ChEBI" id="CHEBI:57540"/>
        <dbReference type="ChEBI" id="CHEBI:57945"/>
        <dbReference type="ChEBI" id="CHEBI:60039"/>
        <dbReference type="EC" id="1.5.1.2"/>
    </reaction>
</comment>
<evidence type="ECO:0000256" key="3">
    <source>
        <dbReference type="ARBA" id="ARBA00022490"/>
    </source>
</evidence>
<feature type="domain" description="Pyrroline-5-carboxylate reductase dimerisation" evidence="12">
    <location>
        <begin position="167"/>
        <end position="269"/>
    </location>
</feature>
<dbReference type="PIRSF" id="PIRSF000193">
    <property type="entry name" value="Pyrrol-5-carb_rd"/>
    <property type="match status" value="1"/>
</dbReference>
<evidence type="ECO:0000256" key="6">
    <source>
        <dbReference type="ARBA" id="ARBA00022857"/>
    </source>
</evidence>
<evidence type="ECO:0000313" key="14">
    <source>
        <dbReference type="Proteomes" id="UP000014216"/>
    </source>
</evidence>
<evidence type="ECO:0000256" key="4">
    <source>
        <dbReference type="ARBA" id="ARBA00022605"/>
    </source>
</evidence>
<evidence type="ECO:0000259" key="11">
    <source>
        <dbReference type="Pfam" id="PF03807"/>
    </source>
</evidence>
<organism evidence="13 14">
    <name type="scientific">Desulfotignum phosphitoxidans DSM 13687</name>
    <dbReference type="NCBI Taxonomy" id="1286635"/>
    <lineage>
        <taxon>Bacteria</taxon>
        <taxon>Pseudomonadati</taxon>
        <taxon>Thermodesulfobacteriota</taxon>
        <taxon>Desulfobacteria</taxon>
        <taxon>Desulfobacterales</taxon>
        <taxon>Desulfobacteraceae</taxon>
        <taxon>Desulfotignum</taxon>
    </lineage>
</organism>
<keyword evidence="5 8" id="KW-0641">Proline biosynthesis</keyword>
<keyword evidence="7 8" id="KW-0560">Oxidoreductase</keyword>
<keyword evidence="4 8" id="KW-0028">Amino-acid biosynthesis</keyword>
<proteinExistence type="inferred from homology"/>
<dbReference type="GO" id="GO:0004735">
    <property type="term" value="F:pyrroline-5-carboxylate reductase activity"/>
    <property type="evidence" value="ECO:0007669"/>
    <property type="project" value="UniProtKB-UniRule"/>
</dbReference>
<dbReference type="InterPro" id="IPR029036">
    <property type="entry name" value="P5CR_dimer"/>
</dbReference>
<evidence type="ECO:0000256" key="1">
    <source>
        <dbReference type="ARBA" id="ARBA00004496"/>
    </source>
</evidence>
<evidence type="ECO:0000256" key="9">
    <source>
        <dbReference type="NCBIfam" id="TIGR00112"/>
    </source>
</evidence>
<dbReference type="PANTHER" id="PTHR11645">
    <property type="entry name" value="PYRROLINE-5-CARBOXYLATE REDUCTASE"/>
    <property type="match status" value="1"/>
</dbReference>
<reference evidence="13 14" key="1">
    <citation type="journal article" date="2013" name="Genome Announc.">
        <title>Draft Genome Sequence of Desulfotignum phosphitoxidans DSM 13687 Strain FiPS-3.</title>
        <authorList>
            <person name="Poehlein A."/>
            <person name="Daniel R."/>
            <person name="Simeonova D.D."/>
        </authorList>
    </citation>
    <scope>NUCLEOTIDE SEQUENCE [LARGE SCALE GENOMIC DNA]</scope>
    <source>
        <strain evidence="13 14">DSM 13687</strain>
    </source>
</reference>
<evidence type="ECO:0000313" key="13">
    <source>
        <dbReference type="EMBL" id="EMS78044.1"/>
    </source>
</evidence>
<keyword evidence="3 8" id="KW-0963">Cytoplasm</keyword>
<dbReference type="GO" id="GO:0055129">
    <property type="term" value="P:L-proline biosynthetic process"/>
    <property type="evidence" value="ECO:0007669"/>
    <property type="project" value="UniProtKB-UniRule"/>
</dbReference>
<feature type="binding site" evidence="10">
    <location>
        <begin position="72"/>
        <end position="75"/>
    </location>
    <ligand>
        <name>NADP(+)</name>
        <dbReference type="ChEBI" id="CHEBI:58349"/>
    </ligand>
</feature>
<dbReference type="SUPFAM" id="SSF51735">
    <property type="entry name" value="NAD(P)-binding Rossmann-fold domains"/>
    <property type="match status" value="1"/>
</dbReference>